<dbReference type="AlphaFoldDB" id="A0AAW0JCG6"/>
<evidence type="ECO:0000256" key="1">
    <source>
        <dbReference type="SAM" id="MobiDB-lite"/>
    </source>
</evidence>
<evidence type="ECO:0000313" key="3">
    <source>
        <dbReference type="Proteomes" id="UP001488838"/>
    </source>
</evidence>
<dbReference type="PANTHER" id="PTHR10351">
    <property type="entry name" value="TRANSCRIPTION FACTOR BTF3 FAMILY MEMBER"/>
    <property type="match status" value="1"/>
</dbReference>
<reference evidence="2 3" key="1">
    <citation type="journal article" date="2023" name="bioRxiv">
        <title>Conserved and derived expression patterns and positive selection on dental genes reveal complex evolutionary context of ever-growing rodent molars.</title>
        <authorList>
            <person name="Calamari Z.T."/>
            <person name="Song A."/>
            <person name="Cohen E."/>
            <person name="Akter M."/>
            <person name="Roy R.D."/>
            <person name="Hallikas O."/>
            <person name="Christensen M.M."/>
            <person name="Li P."/>
            <person name="Marangoni P."/>
            <person name="Jernvall J."/>
            <person name="Klein O.D."/>
        </authorList>
    </citation>
    <scope>NUCLEOTIDE SEQUENCE [LARGE SCALE GENOMIC DNA]</scope>
    <source>
        <strain evidence="2">V071</strain>
    </source>
</reference>
<dbReference type="InterPro" id="IPR039370">
    <property type="entry name" value="BTF3"/>
</dbReference>
<feature type="region of interest" description="Disordered" evidence="1">
    <location>
        <begin position="38"/>
        <end position="78"/>
    </location>
</feature>
<sequence length="78" mass="8516">MLIQWLGRKAEEPRQTEMPPSILNQLRADSLTRLRRLAEALPKQSAHGGAPLVPGEDGDDDVSELVENSDEAPGKEAN</sequence>
<organism evidence="2 3">
    <name type="scientific">Myodes glareolus</name>
    <name type="common">Bank vole</name>
    <name type="synonym">Clethrionomys glareolus</name>
    <dbReference type="NCBI Taxonomy" id="447135"/>
    <lineage>
        <taxon>Eukaryota</taxon>
        <taxon>Metazoa</taxon>
        <taxon>Chordata</taxon>
        <taxon>Craniata</taxon>
        <taxon>Vertebrata</taxon>
        <taxon>Euteleostomi</taxon>
        <taxon>Mammalia</taxon>
        <taxon>Eutheria</taxon>
        <taxon>Euarchontoglires</taxon>
        <taxon>Glires</taxon>
        <taxon>Rodentia</taxon>
        <taxon>Myomorpha</taxon>
        <taxon>Muroidea</taxon>
        <taxon>Cricetidae</taxon>
        <taxon>Arvicolinae</taxon>
        <taxon>Myodes</taxon>
    </lineage>
</organism>
<feature type="region of interest" description="Disordered" evidence="1">
    <location>
        <begin position="1"/>
        <end position="23"/>
    </location>
</feature>
<keyword evidence="3" id="KW-1185">Reference proteome</keyword>
<proteinExistence type="predicted"/>
<comment type="caution">
    <text evidence="2">The sequence shown here is derived from an EMBL/GenBank/DDBJ whole genome shotgun (WGS) entry which is preliminary data.</text>
</comment>
<evidence type="ECO:0000313" key="2">
    <source>
        <dbReference type="EMBL" id="KAK7824086.1"/>
    </source>
</evidence>
<feature type="compositionally biased region" description="Acidic residues" evidence="1">
    <location>
        <begin position="56"/>
        <end position="70"/>
    </location>
</feature>
<dbReference type="EMBL" id="JBBHLL010000048">
    <property type="protein sequence ID" value="KAK7824086.1"/>
    <property type="molecule type" value="Genomic_DNA"/>
</dbReference>
<gene>
    <name evidence="2" type="ORF">U0070_019772</name>
</gene>
<accession>A0AAW0JCG6</accession>
<name>A0AAW0JCG6_MYOGA</name>
<protein>
    <submittedName>
        <fullName evidence="2">Uncharacterized protein</fullName>
    </submittedName>
</protein>
<dbReference type="Proteomes" id="UP001488838">
    <property type="component" value="Unassembled WGS sequence"/>
</dbReference>